<evidence type="ECO:0000313" key="8">
    <source>
        <dbReference type="EMBL" id="SMO50908.1"/>
    </source>
</evidence>
<comment type="similarity">
    <text evidence="1">Belongs to the sigma-70 factor family. ECF subfamily.</text>
</comment>
<organism evidence="8 9">
    <name type="scientific">Pedobacter westerhofensis</name>
    <dbReference type="NCBI Taxonomy" id="425512"/>
    <lineage>
        <taxon>Bacteria</taxon>
        <taxon>Pseudomonadati</taxon>
        <taxon>Bacteroidota</taxon>
        <taxon>Sphingobacteriia</taxon>
        <taxon>Sphingobacteriales</taxon>
        <taxon>Sphingobacteriaceae</taxon>
        <taxon>Pedobacter</taxon>
    </lineage>
</organism>
<evidence type="ECO:0000259" key="7">
    <source>
        <dbReference type="Pfam" id="PF08281"/>
    </source>
</evidence>
<gene>
    <name evidence="8" type="ORF">SAMN06265348_1033</name>
</gene>
<feature type="domain" description="RNA polymerase sigma-70 region 2" evidence="6">
    <location>
        <begin position="28"/>
        <end position="89"/>
    </location>
</feature>
<evidence type="ECO:0000256" key="3">
    <source>
        <dbReference type="ARBA" id="ARBA00023082"/>
    </source>
</evidence>
<evidence type="ECO:0000256" key="5">
    <source>
        <dbReference type="SAM" id="Phobius"/>
    </source>
</evidence>
<dbReference type="Gene3D" id="1.10.1740.10">
    <property type="match status" value="1"/>
</dbReference>
<dbReference type="NCBIfam" id="TIGR02985">
    <property type="entry name" value="Sig70_bacteroi1"/>
    <property type="match status" value="1"/>
</dbReference>
<dbReference type="SUPFAM" id="SSF88946">
    <property type="entry name" value="Sigma2 domain of RNA polymerase sigma factors"/>
    <property type="match status" value="1"/>
</dbReference>
<keyword evidence="9" id="KW-1185">Reference proteome</keyword>
<keyword evidence="4" id="KW-0804">Transcription</keyword>
<keyword evidence="5" id="KW-1133">Transmembrane helix</keyword>
<proteinExistence type="inferred from homology"/>
<keyword evidence="5" id="KW-0472">Membrane</keyword>
<dbReference type="InterPro" id="IPR014327">
    <property type="entry name" value="RNA_pol_sigma70_bacteroid"/>
</dbReference>
<sequence>MSVNRDNSEKALLQQIITGDEGGFVGIYEIYNRTIYNFIIRYVNSVPMAEDLTQEVFMKIWENRANLAEVKSFKAYLFTTARNHTLNNLKVAFRSEAAIGEVIAGFVKLRNATEDQILYKDYALFLRKTLDELPPRTREIFKLCREEEKTYDEVAKSLNISRNAVKNHMVRSMKVLGSSIKKEFGISLIFIIAILSMIRS</sequence>
<keyword evidence="2" id="KW-0805">Transcription regulation</keyword>
<reference evidence="8 9" key="1">
    <citation type="submission" date="2017-05" db="EMBL/GenBank/DDBJ databases">
        <authorList>
            <person name="Varghese N."/>
            <person name="Submissions S."/>
        </authorList>
    </citation>
    <scope>NUCLEOTIDE SEQUENCE [LARGE SCALE GENOMIC DNA]</scope>
    <source>
        <strain evidence="8 9">DSM 19036</strain>
    </source>
</reference>
<dbReference type="PANTHER" id="PTHR43133:SF46">
    <property type="entry name" value="RNA POLYMERASE SIGMA-70 FACTOR ECF SUBFAMILY"/>
    <property type="match status" value="1"/>
</dbReference>
<dbReference type="Proteomes" id="UP000320300">
    <property type="component" value="Unassembled WGS sequence"/>
</dbReference>
<name>A0A521BUS7_9SPHI</name>
<dbReference type="SUPFAM" id="SSF88659">
    <property type="entry name" value="Sigma3 and sigma4 domains of RNA polymerase sigma factors"/>
    <property type="match status" value="1"/>
</dbReference>
<dbReference type="Pfam" id="PF08281">
    <property type="entry name" value="Sigma70_r4_2"/>
    <property type="match status" value="1"/>
</dbReference>
<evidence type="ECO:0000313" key="9">
    <source>
        <dbReference type="Proteomes" id="UP000320300"/>
    </source>
</evidence>
<evidence type="ECO:0000256" key="1">
    <source>
        <dbReference type="ARBA" id="ARBA00010641"/>
    </source>
</evidence>
<accession>A0A521BUS7</accession>
<evidence type="ECO:0000259" key="6">
    <source>
        <dbReference type="Pfam" id="PF04542"/>
    </source>
</evidence>
<dbReference type="InterPro" id="IPR013324">
    <property type="entry name" value="RNA_pol_sigma_r3/r4-like"/>
</dbReference>
<dbReference type="GO" id="GO:0006352">
    <property type="term" value="P:DNA-templated transcription initiation"/>
    <property type="evidence" value="ECO:0007669"/>
    <property type="project" value="InterPro"/>
</dbReference>
<dbReference type="InterPro" id="IPR013249">
    <property type="entry name" value="RNA_pol_sigma70_r4_t2"/>
</dbReference>
<protein>
    <submittedName>
        <fullName evidence="8">RNA polymerase sigma-70 factor, ECF subfamily</fullName>
    </submittedName>
</protein>
<keyword evidence="3" id="KW-0731">Sigma factor</keyword>
<dbReference type="CDD" id="cd06171">
    <property type="entry name" value="Sigma70_r4"/>
    <property type="match status" value="1"/>
</dbReference>
<evidence type="ECO:0000256" key="2">
    <source>
        <dbReference type="ARBA" id="ARBA00023015"/>
    </source>
</evidence>
<feature type="domain" description="RNA polymerase sigma factor 70 region 4 type 2" evidence="7">
    <location>
        <begin position="126"/>
        <end position="174"/>
    </location>
</feature>
<dbReference type="InterPro" id="IPR007627">
    <property type="entry name" value="RNA_pol_sigma70_r2"/>
</dbReference>
<dbReference type="AlphaFoldDB" id="A0A521BUS7"/>
<evidence type="ECO:0000256" key="4">
    <source>
        <dbReference type="ARBA" id="ARBA00023163"/>
    </source>
</evidence>
<dbReference type="GO" id="GO:0003677">
    <property type="term" value="F:DNA binding"/>
    <property type="evidence" value="ECO:0007669"/>
    <property type="project" value="InterPro"/>
</dbReference>
<feature type="transmembrane region" description="Helical" evidence="5">
    <location>
        <begin position="180"/>
        <end position="198"/>
    </location>
</feature>
<dbReference type="NCBIfam" id="TIGR02937">
    <property type="entry name" value="sigma70-ECF"/>
    <property type="match status" value="1"/>
</dbReference>
<dbReference type="PANTHER" id="PTHR43133">
    <property type="entry name" value="RNA POLYMERASE ECF-TYPE SIGMA FACTO"/>
    <property type="match status" value="1"/>
</dbReference>
<dbReference type="InterPro" id="IPR013325">
    <property type="entry name" value="RNA_pol_sigma_r2"/>
</dbReference>
<dbReference type="EMBL" id="FXTN01000003">
    <property type="protein sequence ID" value="SMO50908.1"/>
    <property type="molecule type" value="Genomic_DNA"/>
</dbReference>
<dbReference type="InterPro" id="IPR039425">
    <property type="entry name" value="RNA_pol_sigma-70-like"/>
</dbReference>
<dbReference type="OrthoDB" id="659577at2"/>
<keyword evidence="5" id="KW-0812">Transmembrane</keyword>
<dbReference type="RefSeq" id="WP_142527227.1">
    <property type="nucleotide sequence ID" value="NZ_CBCSJO010000004.1"/>
</dbReference>
<dbReference type="GO" id="GO:0016987">
    <property type="term" value="F:sigma factor activity"/>
    <property type="evidence" value="ECO:0007669"/>
    <property type="project" value="UniProtKB-KW"/>
</dbReference>
<dbReference type="Gene3D" id="1.10.10.10">
    <property type="entry name" value="Winged helix-like DNA-binding domain superfamily/Winged helix DNA-binding domain"/>
    <property type="match status" value="1"/>
</dbReference>
<dbReference type="InterPro" id="IPR036388">
    <property type="entry name" value="WH-like_DNA-bd_sf"/>
</dbReference>
<dbReference type="InterPro" id="IPR014284">
    <property type="entry name" value="RNA_pol_sigma-70_dom"/>
</dbReference>
<dbReference type="Pfam" id="PF04542">
    <property type="entry name" value="Sigma70_r2"/>
    <property type="match status" value="1"/>
</dbReference>